<dbReference type="EnsemblPlants" id="Kaladp1288s0001.1.v1.1">
    <property type="protein sequence ID" value="Kaladp1288s0001.1.v1.1.CDS.1"/>
    <property type="gene ID" value="Kaladp1288s0001.v1.1"/>
</dbReference>
<proteinExistence type="predicted"/>
<dbReference type="Gramene" id="Kaladp1288s0001.1.v1.1">
    <property type="protein sequence ID" value="Kaladp1288s0001.1.v1.1.CDS.1"/>
    <property type="gene ID" value="Kaladp1288s0001.v1.1"/>
</dbReference>
<keyword evidence="1" id="KW-0472">Membrane</keyword>
<dbReference type="Proteomes" id="UP000594263">
    <property type="component" value="Unplaced"/>
</dbReference>
<protein>
    <submittedName>
        <fullName evidence="2">Uncharacterized protein</fullName>
    </submittedName>
</protein>
<keyword evidence="1" id="KW-0812">Transmembrane</keyword>
<accession>A0A7N0VM00</accession>
<keyword evidence="1" id="KW-1133">Transmembrane helix</keyword>
<keyword evidence="3" id="KW-1185">Reference proteome</keyword>
<name>A0A7N0VM00_KALFE</name>
<dbReference type="AlphaFoldDB" id="A0A7N0VM00"/>
<evidence type="ECO:0000313" key="2">
    <source>
        <dbReference type="EnsemblPlants" id="Kaladp1288s0001.1.v1.1.CDS.1"/>
    </source>
</evidence>
<organism evidence="2 3">
    <name type="scientific">Kalanchoe fedtschenkoi</name>
    <name type="common">Lavender scallops</name>
    <name type="synonym">South American air plant</name>
    <dbReference type="NCBI Taxonomy" id="63787"/>
    <lineage>
        <taxon>Eukaryota</taxon>
        <taxon>Viridiplantae</taxon>
        <taxon>Streptophyta</taxon>
        <taxon>Embryophyta</taxon>
        <taxon>Tracheophyta</taxon>
        <taxon>Spermatophyta</taxon>
        <taxon>Magnoliopsida</taxon>
        <taxon>eudicotyledons</taxon>
        <taxon>Gunneridae</taxon>
        <taxon>Pentapetalae</taxon>
        <taxon>Saxifragales</taxon>
        <taxon>Crassulaceae</taxon>
        <taxon>Kalanchoe</taxon>
    </lineage>
</organism>
<evidence type="ECO:0000313" key="3">
    <source>
        <dbReference type="Proteomes" id="UP000594263"/>
    </source>
</evidence>
<reference evidence="2" key="1">
    <citation type="submission" date="2021-01" db="UniProtKB">
        <authorList>
            <consortium name="EnsemblPlants"/>
        </authorList>
    </citation>
    <scope>IDENTIFICATION</scope>
</reference>
<feature type="transmembrane region" description="Helical" evidence="1">
    <location>
        <begin position="21"/>
        <end position="39"/>
    </location>
</feature>
<sequence length="78" mass="8007">MSIGIKLDKLSSASSPYRSTFFVNLFIICSLNFSVSASANSGIGSGNLYSAALRTNFSPSISAGRGKAGLKTSGLDPV</sequence>
<evidence type="ECO:0000256" key="1">
    <source>
        <dbReference type="SAM" id="Phobius"/>
    </source>
</evidence>